<dbReference type="SMART" id="SM00849">
    <property type="entry name" value="Lactamase_B"/>
    <property type="match status" value="1"/>
</dbReference>
<protein>
    <submittedName>
        <fullName evidence="6">Putative metallo-beta-lactamase</fullName>
    </submittedName>
</protein>
<feature type="domain" description="Metallo-beta-lactamase" evidence="5">
    <location>
        <begin position="31"/>
        <end position="265"/>
    </location>
</feature>
<evidence type="ECO:0000256" key="4">
    <source>
        <dbReference type="ARBA" id="ARBA00022833"/>
    </source>
</evidence>
<evidence type="ECO:0000313" key="7">
    <source>
        <dbReference type="Proteomes" id="UP000050554"/>
    </source>
</evidence>
<dbReference type="Gene3D" id="3.60.15.10">
    <property type="entry name" value="Ribonuclease Z/Hydroxyacylglutathione hydrolase-like"/>
    <property type="match status" value="1"/>
</dbReference>
<dbReference type="GO" id="GO:0046872">
    <property type="term" value="F:metal ion binding"/>
    <property type="evidence" value="ECO:0007669"/>
    <property type="project" value="UniProtKB-KW"/>
</dbReference>
<dbReference type="PANTHER" id="PTHR42978:SF3">
    <property type="entry name" value="BLR3078 PROTEIN"/>
    <property type="match status" value="1"/>
</dbReference>
<evidence type="ECO:0000259" key="5">
    <source>
        <dbReference type="SMART" id="SM00849"/>
    </source>
</evidence>
<dbReference type="CDD" id="cd07742">
    <property type="entry name" value="metallo-hydrolase-like_MBL-fold"/>
    <property type="match status" value="1"/>
</dbReference>
<dbReference type="InterPro" id="IPR051013">
    <property type="entry name" value="MBL_superfamily_lactonases"/>
</dbReference>
<gene>
    <name evidence="6" type="ORF">ALO47_03568</name>
</gene>
<name>A0A0P9YMJ7_PSESI</name>
<dbReference type="AlphaFoldDB" id="A0A0P9YMJ7"/>
<accession>A0A0P9YMJ7</accession>
<comment type="caution">
    <text evidence="6">The sequence shown here is derived from an EMBL/GenBank/DDBJ whole genome shotgun (WGS) entry which is preliminary data.</text>
</comment>
<dbReference type="InterPro" id="IPR001279">
    <property type="entry name" value="Metallo-B-lactamas"/>
</dbReference>
<dbReference type="GO" id="GO:0016787">
    <property type="term" value="F:hydrolase activity"/>
    <property type="evidence" value="ECO:0007669"/>
    <property type="project" value="UniProtKB-KW"/>
</dbReference>
<dbReference type="Proteomes" id="UP000050554">
    <property type="component" value="Unassembled WGS sequence"/>
</dbReference>
<organism evidence="6 7">
    <name type="scientific">Pseudomonas syringae pv. ribicola</name>
    <dbReference type="NCBI Taxonomy" id="55398"/>
    <lineage>
        <taxon>Bacteria</taxon>
        <taxon>Pseudomonadati</taxon>
        <taxon>Pseudomonadota</taxon>
        <taxon>Gammaproteobacteria</taxon>
        <taxon>Pseudomonadales</taxon>
        <taxon>Pseudomonadaceae</taxon>
        <taxon>Pseudomonas</taxon>
    </lineage>
</organism>
<dbReference type="PANTHER" id="PTHR42978">
    <property type="entry name" value="QUORUM-QUENCHING LACTONASE YTNP-RELATED-RELATED"/>
    <property type="match status" value="1"/>
</dbReference>
<dbReference type="Pfam" id="PF00753">
    <property type="entry name" value="Lactamase_B"/>
    <property type="match status" value="1"/>
</dbReference>
<evidence type="ECO:0000256" key="1">
    <source>
        <dbReference type="ARBA" id="ARBA00007749"/>
    </source>
</evidence>
<evidence type="ECO:0000256" key="3">
    <source>
        <dbReference type="ARBA" id="ARBA00022801"/>
    </source>
</evidence>
<reference evidence="6 7" key="1">
    <citation type="submission" date="2015-09" db="EMBL/GenBank/DDBJ databases">
        <title>Genome announcement of multiple Pseudomonas syringae strains.</title>
        <authorList>
            <person name="Thakur S."/>
            <person name="Wang P.W."/>
            <person name="Gong Y."/>
            <person name="Weir B.S."/>
            <person name="Guttman D.S."/>
        </authorList>
    </citation>
    <scope>NUCLEOTIDE SEQUENCE [LARGE SCALE GENOMIC DNA]</scope>
    <source>
        <strain evidence="6 7">ICMP3882</strain>
    </source>
</reference>
<dbReference type="EMBL" id="LJRF01000110">
    <property type="protein sequence ID" value="KPY47111.1"/>
    <property type="molecule type" value="Genomic_DNA"/>
</dbReference>
<dbReference type="PATRIC" id="fig|55398.3.peg.4468"/>
<evidence type="ECO:0000313" key="6">
    <source>
        <dbReference type="EMBL" id="KPY47111.1"/>
    </source>
</evidence>
<keyword evidence="3" id="KW-0378">Hydrolase</keyword>
<keyword evidence="2" id="KW-0479">Metal-binding</keyword>
<proteinExistence type="inferred from homology"/>
<keyword evidence="4" id="KW-0862">Zinc</keyword>
<comment type="similarity">
    <text evidence="1">Belongs to the metallo-beta-lactamase superfamily.</text>
</comment>
<dbReference type="RefSeq" id="WP_004886343.1">
    <property type="nucleotide sequence ID" value="NZ_LJRF01000110.1"/>
</dbReference>
<sequence length="287" mass="32514">MRIHHLNCGCMCPLGGALFDGFSRGLTARLVCHCLLIETDNDGLVLVDTGFGTEDVEQPSRRLSRFFRYFNNIKLEQRYTALHQVRQLGFRAEDVRHIVLTHLDFDHAGGLHDFPQASVHVMRDEMSAASNAAGWRDSRRFRAPQWQRVNDWKLYDADGDRWNGFGAVRTLLGTGDDDILLVPLRGHTLGHAGIAIRTPEGWVLHAGDAYFYHGEIGSAERSCTPGLRFYQRMMDTDHKERVANQMRLRNLSLSAGRDLRIFCSHDAIELQQAIDHSSAQRSRADAD</sequence>
<dbReference type="SUPFAM" id="SSF56281">
    <property type="entry name" value="Metallo-hydrolase/oxidoreductase"/>
    <property type="match status" value="1"/>
</dbReference>
<dbReference type="InterPro" id="IPR036866">
    <property type="entry name" value="RibonucZ/Hydroxyglut_hydro"/>
</dbReference>
<evidence type="ECO:0000256" key="2">
    <source>
        <dbReference type="ARBA" id="ARBA00022723"/>
    </source>
</evidence>